<dbReference type="STRING" id="84521.SAMN04487994_10257"/>
<dbReference type="InterPro" id="IPR015168">
    <property type="entry name" value="SsuA/THI5"/>
</dbReference>
<dbReference type="SUPFAM" id="SSF53850">
    <property type="entry name" value="Periplasmic binding protein-like II"/>
    <property type="match status" value="1"/>
</dbReference>
<feature type="chain" id="PRO_5011792975" evidence="1">
    <location>
        <begin position="25"/>
        <end position="326"/>
    </location>
</feature>
<dbReference type="Gene3D" id="3.40.190.10">
    <property type="entry name" value="Periplasmic binding protein-like II"/>
    <property type="match status" value="2"/>
</dbReference>
<reference evidence="3 4" key="1">
    <citation type="submission" date="2017-09" db="EMBL/GenBank/DDBJ databases">
        <title>Bacterial strain isolated from the female urinary microbiota.</title>
        <authorList>
            <person name="Thomas-White K."/>
            <person name="Kumar N."/>
            <person name="Forster S."/>
            <person name="Putonti C."/>
            <person name="Lawley T."/>
            <person name="Wolfe A.J."/>
        </authorList>
    </citation>
    <scope>NUCLEOTIDE SEQUENCE [LARGE SCALE GENOMIC DNA]</scope>
    <source>
        <strain evidence="3 4">UMB0852</strain>
    </source>
</reference>
<keyword evidence="1" id="KW-0732">Signal</keyword>
<evidence type="ECO:0000313" key="3">
    <source>
        <dbReference type="EMBL" id="PMC58666.1"/>
    </source>
</evidence>
<organism evidence="3 4">
    <name type="scientific">Dolosicoccus paucivorans</name>
    <dbReference type="NCBI Taxonomy" id="84521"/>
    <lineage>
        <taxon>Bacteria</taxon>
        <taxon>Bacillati</taxon>
        <taxon>Bacillota</taxon>
        <taxon>Bacilli</taxon>
        <taxon>Lactobacillales</taxon>
        <taxon>Aerococcaceae</taxon>
        <taxon>Dolosicoccus</taxon>
    </lineage>
</organism>
<evidence type="ECO:0000313" key="4">
    <source>
        <dbReference type="Proteomes" id="UP000235682"/>
    </source>
</evidence>
<evidence type="ECO:0000259" key="2">
    <source>
        <dbReference type="Pfam" id="PF09084"/>
    </source>
</evidence>
<keyword evidence="4" id="KW-1185">Reference proteome</keyword>
<dbReference type="AlphaFoldDB" id="A0A1G8LW08"/>
<dbReference type="Proteomes" id="UP000235682">
    <property type="component" value="Unassembled WGS sequence"/>
</dbReference>
<name>A0A1G8LW08_9LACT</name>
<proteinExistence type="predicted"/>
<accession>A0A1G8LW08</accession>
<protein>
    <submittedName>
        <fullName evidence="3">Nitrate ABC transporter substrate-binding protein</fullName>
    </submittedName>
</protein>
<evidence type="ECO:0000256" key="1">
    <source>
        <dbReference type="SAM" id="SignalP"/>
    </source>
</evidence>
<feature type="signal peptide" evidence="1">
    <location>
        <begin position="1"/>
        <end position="24"/>
    </location>
</feature>
<sequence>MKQWLFKVMSVVMLLPWLSLPASAEELQELTFVLDYTPNTNHTGLYVAAEKGYFEEEGLAVNIMMPPEDGAPVLVASGSAQLGMDYQDSLASTYAQSTPLPVTNIAAVIQHNTSGIISPKNREIISPKDMEGKRYASWGSMVEQAIIKNVVQSDGGDPNKVEMVNNTQASITNLDQSDIDAIWVFYAWDGIAAQVKDIPVNYFPFIDYNDTFDYYTPTIIANNAFLKDNPEVVKAFLRAVKKGYEFAMEHPEEAAQILVEAHPELDQDIVTESQKYLADKYVADAPKWGYIDAERWDRFYTWLAEEGLIAQEIPKGYGFTNDYLPE</sequence>
<dbReference type="OrthoDB" id="9815602at2"/>
<dbReference type="RefSeq" id="WP_092085428.1">
    <property type="nucleotide sequence ID" value="NZ_FNEL01000025.1"/>
</dbReference>
<dbReference type="PANTHER" id="PTHR31528">
    <property type="entry name" value="4-AMINO-5-HYDROXYMETHYL-2-METHYLPYRIMIDINE PHOSPHATE SYNTHASE THI11-RELATED"/>
    <property type="match status" value="1"/>
</dbReference>
<feature type="domain" description="SsuA/THI5-like" evidence="2">
    <location>
        <begin position="39"/>
        <end position="254"/>
    </location>
</feature>
<comment type="caution">
    <text evidence="3">The sequence shown here is derived from an EMBL/GenBank/DDBJ whole genome shotgun (WGS) entry which is preliminary data.</text>
</comment>
<gene>
    <name evidence="3" type="ORF">CJ205_03065</name>
</gene>
<dbReference type="GO" id="GO:0009228">
    <property type="term" value="P:thiamine biosynthetic process"/>
    <property type="evidence" value="ECO:0007669"/>
    <property type="project" value="InterPro"/>
</dbReference>
<dbReference type="PANTHER" id="PTHR31528:SF3">
    <property type="entry name" value="THIAMINE BIOSYNTHESIS PROTEIN HI_0357-RELATED"/>
    <property type="match status" value="1"/>
</dbReference>
<dbReference type="EMBL" id="PNHE01000008">
    <property type="protein sequence ID" value="PMC58666.1"/>
    <property type="molecule type" value="Genomic_DNA"/>
</dbReference>
<dbReference type="InterPro" id="IPR027939">
    <property type="entry name" value="NMT1/THI5"/>
</dbReference>
<dbReference type="Pfam" id="PF09084">
    <property type="entry name" value="NMT1"/>
    <property type="match status" value="1"/>
</dbReference>